<evidence type="ECO:0000313" key="3">
    <source>
        <dbReference type="RefSeq" id="XP_015525055.2"/>
    </source>
</evidence>
<evidence type="ECO:0000256" key="1">
    <source>
        <dbReference type="SAM" id="Phobius"/>
    </source>
</evidence>
<dbReference type="Proteomes" id="UP000829291">
    <property type="component" value="Chromosome 1"/>
</dbReference>
<dbReference type="GO" id="GO:0016020">
    <property type="term" value="C:membrane"/>
    <property type="evidence" value="ECO:0007669"/>
    <property type="project" value="TreeGrafter"/>
</dbReference>
<keyword evidence="1" id="KW-1133">Transmembrane helix</keyword>
<dbReference type="InParanoid" id="A0A6J0CF80"/>
<accession>A0A6J0CF80</accession>
<dbReference type="AlphaFoldDB" id="A0A6J0CF80"/>
<name>A0A6J0CF80_NEOLC</name>
<dbReference type="PANTHER" id="PTHR21879:SF26">
    <property type="entry name" value="OSIRIS 1"/>
    <property type="match status" value="1"/>
</dbReference>
<organism evidence="3">
    <name type="scientific">Neodiprion lecontei</name>
    <name type="common">Redheaded pine sawfly</name>
    <dbReference type="NCBI Taxonomy" id="441921"/>
    <lineage>
        <taxon>Eukaryota</taxon>
        <taxon>Metazoa</taxon>
        <taxon>Ecdysozoa</taxon>
        <taxon>Arthropoda</taxon>
        <taxon>Hexapoda</taxon>
        <taxon>Insecta</taxon>
        <taxon>Pterygota</taxon>
        <taxon>Neoptera</taxon>
        <taxon>Endopterygota</taxon>
        <taxon>Hymenoptera</taxon>
        <taxon>Tenthredinoidea</taxon>
        <taxon>Diprionidae</taxon>
        <taxon>Diprioninae</taxon>
        <taxon>Neodiprion</taxon>
    </lineage>
</organism>
<sequence>MRHHGTSSSRYQRKAFPFVFARSSLGCTIFLLCCLNLSTICGLESSNASYVDECRLDCARLREPFSCGKFRAVQWLHNLTTHKDIRYGSFRLIRLSSVMEESVLPELPRFRGFESYSKFLTFLRSSVEDMLTRRALVYTVEQPSIARSFSSGPTILDTDELEEFLESGRSSEARLLHKKKKKTLSVILPLLILLKIIKLKLILLPILIGVHFIKKILIIGALAITSILANLKYCRLPPANHHPVAYSAWSTAAETPMDFTATGHEDDGWSQKIDVMATHEPIVASIQRHPYRAYLPILKQQQIHNTV</sequence>
<protein>
    <submittedName>
        <fullName evidence="3">Uncharacterized protein LOC107228191</fullName>
    </submittedName>
</protein>
<dbReference type="KEGG" id="nlo:107228191"/>
<dbReference type="InterPro" id="IPR012464">
    <property type="entry name" value="DUF1676"/>
</dbReference>
<keyword evidence="2" id="KW-1185">Reference proteome</keyword>
<dbReference type="OrthoDB" id="7679112at2759"/>
<dbReference type="RefSeq" id="XP_015525055.2">
    <property type="nucleotide sequence ID" value="XM_015669569.2"/>
</dbReference>
<keyword evidence="1" id="KW-0472">Membrane</keyword>
<reference evidence="3" key="1">
    <citation type="submission" date="2025-08" db="UniProtKB">
        <authorList>
            <consortium name="RefSeq"/>
        </authorList>
    </citation>
    <scope>IDENTIFICATION</scope>
    <source>
        <tissue evidence="3">Thorax and Abdomen</tissue>
    </source>
</reference>
<evidence type="ECO:0000313" key="2">
    <source>
        <dbReference type="Proteomes" id="UP000829291"/>
    </source>
</evidence>
<dbReference type="Pfam" id="PF07898">
    <property type="entry name" value="DUF1676"/>
    <property type="match status" value="1"/>
</dbReference>
<gene>
    <name evidence="3" type="primary">LOC107228191</name>
</gene>
<proteinExistence type="predicted"/>
<dbReference type="GeneID" id="107228191"/>
<feature type="transmembrane region" description="Helical" evidence="1">
    <location>
        <begin position="212"/>
        <end position="231"/>
    </location>
</feature>
<feature type="transmembrane region" description="Helical" evidence="1">
    <location>
        <begin position="184"/>
        <end position="206"/>
    </location>
</feature>
<keyword evidence="1" id="KW-0812">Transmembrane</keyword>
<dbReference type="PANTHER" id="PTHR21879">
    <property type="entry name" value="FI03362P-RELATED-RELATED"/>
    <property type="match status" value="1"/>
</dbReference>